<name>C8P874_9LACO</name>
<dbReference type="Proteomes" id="UP000003675">
    <property type="component" value="Unassembled WGS sequence"/>
</dbReference>
<reference evidence="1 2" key="1">
    <citation type="submission" date="2009-09" db="EMBL/GenBank/DDBJ databases">
        <authorList>
            <person name="Qin X."/>
            <person name="Bachman B."/>
            <person name="Battles P."/>
            <person name="Bell A."/>
            <person name="Bess C."/>
            <person name="Bickham C."/>
            <person name="Chaboub L."/>
            <person name="Chen D."/>
            <person name="Coyle M."/>
            <person name="Deiros D.R."/>
            <person name="Dinh H."/>
            <person name="Forbes L."/>
            <person name="Fowler G."/>
            <person name="Francisco L."/>
            <person name="Fu Q."/>
            <person name="Gubbala S."/>
            <person name="Hale W."/>
            <person name="Han Y."/>
            <person name="Hemphill L."/>
            <person name="Highlander S.K."/>
            <person name="Hirani K."/>
            <person name="Hogues M."/>
            <person name="Jackson L."/>
            <person name="Jakkamsetti A."/>
            <person name="Javaid M."/>
            <person name="Jiang H."/>
            <person name="Korchina V."/>
            <person name="Kovar C."/>
            <person name="Lara F."/>
            <person name="Lee S."/>
            <person name="Mata R."/>
            <person name="Mathew T."/>
            <person name="Moen C."/>
            <person name="Morales K."/>
            <person name="Munidasa M."/>
            <person name="Nazareth L."/>
            <person name="Ngo R."/>
            <person name="Nguyen L."/>
            <person name="Okwuonu G."/>
            <person name="Ongeri F."/>
            <person name="Patil S."/>
            <person name="Petrosino J."/>
            <person name="Pham C."/>
            <person name="Pham P."/>
            <person name="Pu L.-L."/>
            <person name="Puazo M."/>
            <person name="Raj R."/>
            <person name="Reid J."/>
            <person name="Rouhana J."/>
            <person name="Saada N."/>
            <person name="Shang Y."/>
            <person name="Simmons D."/>
            <person name="Thornton R."/>
            <person name="Warren J."/>
            <person name="Weissenberger G."/>
            <person name="Zhang J."/>
            <person name="Zhang L."/>
            <person name="Zhou C."/>
            <person name="Zhu D."/>
            <person name="Muzny D."/>
            <person name="Worley K."/>
            <person name="Gibbs R."/>
        </authorList>
    </citation>
    <scope>NUCLEOTIDE SEQUENCE [LARGE SCALE GENOMIC DNA]</scope>
    <source>
        <strain evidence="1 2">DSM 16041</strain>
    </source>
</reference>
<dbReference type="EMBL" id="ACLL01000042">
    <property type="protein sequence ID" value="EEW53309.1"/>
    <property type="molecule type" value="Genomic_DNA"/>
</dbReference>
<dbReference type="STRING" id="525309.HMPREF0494_1518"/>
<evidence type="ECO:0008006" key="3">
    <source>
        <dbReference type="Google" id="ProtNLM"/>
    </source>
</evidence>
<accession>C8P874</accession>
<dbReference type="HOGENOM" id="CLU_3184945_0_0_9"/>
<sequence>MKIKYTPNFASSLEKIILYWQDTLKLSPVKIQQFTSHIDKKIKLIS</sequence>
<gene>
    <name evidence="1" type="ORF">HMPREF0494_1518</name>
</gene>
<organism evidence="1 2">
    <name type="scientific">Limosilactobacillus antri DSM 16041</name>
    <dbReference type="NCBI Taxonomy" id="525309"/>
    <lineage>
        <taxon>Bacteria</taxon>
        <taxon>Bacillati</taxon>
        <taxon>Bacillota</taxon>
        <taxon>Bacilli</taxon>
        <taxon>Lactobacillales</taxon>
        <taxon>Lactobacillaceae</taxon>
        <taxon>Limosilactobacillus</taxon>
    </lineage>
</organism>
<dbReference type="AlphaFoldDB" id="C8P874"/>
<protein>
    <recommendedName>
        <fullName evidence="3">Toxin-antitoxin system, toxin component, RelE family</fullName>
    </recommendedName>
</protein>
<evidence type="ECO:0000313" key="1">
    <source>
        <dbReference type="EMBL" id="EEW53309.1"/>
    </source>
</evidence>
<evidence type="ECO:0000313" key="2">
    <source>
        <dbReference type="Proteomes" id="UP000003675"/>
    </source>
</evidence>
<comment type="caution">
    <text evidence="1">The sequence shown here is derived from an EMBL/GenBank/DDBJ whole genome shotgun (WGS) entry which is preliminary data.</text>
</comment>
<proteinExistence type="predicted"/>